<sequence>MHPFLKSVGRVGVTLSWIHSEKGREFVRPDKVPWERPFPPICLQIHCIKQECPAQTLSEDEGALVGSQRLCLRGYYSSFFKDGRLDTSWSNAGAFDLGPWELQLPLLAAACQSRYKQDIQSPRSPTLFASTMKMSSFSALPVIFLLLCLHTAQPGPRKGVQKPGYCPEFFLSCPFVLLPMCQRDRGCKGTKKCCFYNCRRQCMEPWASLE</sequence>
<name>A0AC11E5N4_SHEEP</name>
<reference evidence="1" key="3">
    <citation type="submission" date="2025-09" db="UniProtKB">
        <authorList>
            <consortium name="Ensembl"/>
        </authorList>
    </citation>
    <scope>IDENTIFICATION</scope>
</reference>
<dbReference type="Ensembl" id="ENSOART00020061346.1">
    <property type="protein sequence ID" value="ENSOARP00020051710.1"/>
    <property type="gene ID" value="ENSOARG00020012184.2"/>
</dbReference>
<accession>A0AC11E5N4</accession>
<evidence type="ECO:0000313" key="1">
    <source>
        <dbReference type="Ensembl" id="ENSOARP00020051710.1"/>
    </source>
</evidence>
<organism evidence="1">
    <name type="scientific">Ovis aries</name>
    <name type="common">Sheep</name>
    <dbReference type="NCBI Taxonomy" id="9940"/>
    <lineage>
        <taxon>Eukaryota</taxon>
        <taxon>Metazoa</taxon>
        <taxon>Chordata</taxon>
        <taxon>Craniata</taxon>
        <taxon>Vertebrata</taxon>
        <taxon>Euteleostomi</taxon>
        <taxon>Mammalia</taxon>
        <taxon>Eutheria</taxon>
        <taxon>Laurasiatheria</taxon>
        <taxon>Artiodactyla</taxon>
        <taxon>Ruminantia</taxon>
        <taxon>Pecora</taxon>
        <taxon>Bovidae</taxon>
        <taxon>Caprinae</taxon>
        <taxon>Ovis</taxon>
    </lineage>
</organism>
<reference evidence="1" key="2">
    <citation type="submission" date="2025-08" db="UniProtKB">
        <authorList>
            <consortium name="Ensembl"/>
        </authorList>
    </citation>
    <scope>IDENTIFICATION</scope>
</reference>
<protein>
    <submittedName>
        <fullName evidence="1">Uncharacterized protein</fullName>
    </submittedName>
</protein>
<proteinExistence type="predicted"/>
<gene>
    <name evidence="1" type="primary">WFDC12</name>
</gene>
<reference evidence="1" key="1">
    <citation type="submission" date="2020-11" db="EMBL/GenBank/DDBJ databases">
        <authorList>
            <person name="Davenport K.M."/>
            <person name="Bickhart D.M."/>
            <person name="Smith T.P.L."/>
            <person name="Murdoch B.M."/>
            <person name="Rosen B.D."/>
        </authorList>
    </citation>
    <scope>NUCLEOTIDE SEQUENCE [LARGE SCALE GENOMIC DNA]</scope>
    <source>
        <strain evidence="1">OAR_USU_Benz2616</strain>
    </source>
</reference>